<protein>
    <submittedName>
        <fullName evidence="2">Uncharacterized protein</fullName>
    </submittedName>
</protein>
<accession>C7MZY2</accession>
<dbReference type="RefSeq" id="WP_015785565.1">
    <property type="nucleotide sequence ID" value="NC_013159.1"/>
</dbReference>
<dbReference type="EMBL" id="CP001683">
    <property type="protein sequence ID" value="ACU96250.1"/>
    <property type="molecule type" value="Genomic_DNA"/>
</dbReference>
<organism evidence="2 3">
    <name type="scientific">Saccharomonospora viridis (strain ATCC 15386 / DSM 43017 / JCM 3036 / CCUG 5913 / NBRC 12207 / NCIMB 9602 / P101)</name>
    <name type="common">Thermoactinomyces viridis</name>
    <dbReference type="NCBI Taxonomy" id="471857"/>
    <lineage>
        <taxon>Bacteria</taxon>
        <taxon>Bacillati</taxon>
        <taxon>Actinomycetota</taxon>
        <taxon>Actinomycetes</taxon>
        <taxon>Pseudonocardiales</taxon>
        <taxon>Pseudonocardiaceae</taxon>
        <taxon>Saccharomonospora</taxon>
    </lineage>
</organism>
<evidence type="ECO:0000313" key="2">
    <source>
        <dbReference type="EMBL" id="ACU96250.1"/>
    </source>
</evidence>
<sequence>MYDSPITVYTPPDAPDVERTAPLRSLDDPVERTAVLGIAGQWRWPDADPDNRAEVTADARAALRSCDRPTLPVLEAVLAGLRNLAPHEVSSGAR</sequence>
<gene>
    <name evidence="2" type="ordered locus">Svir_11980</name>
</gene>
<dbReference type="HOGENOM" id="CLU_185326_0_0_11"/>
<evidence type="ECO:0000313" key="3">
    <source>
        <dbReference type="Proteomes" id="UP000000841"/>
    </source>
</evidence>
<reference evidence="2 3" key="1">
    <citation type="journal article" date="2009" name="Stand. Genomic Sci.">
        <title>Complete genome sequence of Saccharomonospora viridis type strain (P101).</title>
        <authorList>
            <person name="Pati A."/>
            <person name="Sikorski J."/>
            <person name="Nolan M."/>
            <person name="Lapidus A."/>
            <person name="Copeland A."/>
            <person name="Glavina Del Rio T."/>
            <person name="Lucas S."/>
            <person name="Chen F."/>
            <person name="Tice H."/>
            <person name="Pitluck S."/>
            <person name="Cheng J.F."/>
            <person name="Chertkov O."/>
            <person name="Brettin T."/>
            <person name="Han C."/>
            <person name="Detter J.C."/>
            <person name="Kuske C."/>
            <person name="Bruce D."/>
            <person name="Goodwin L."/>
            <person name="Chain P."/>
            <person name="D'haeseleer P."/>
            <person name="Chen A."/>
            <person name="Palaniappan K."/>
            <person name="Ivanova N."/>
            <person name="Mavromatis K."/>
            <person name="Mikhailova N."/>
            <person name="Rohde M."/>
            <person name="Tindall B.J."/>
            <person name="Goker M."/>
            <person name="Bristow J."/>
            <person name="Eisen J.A."/>
            <person name="Markowitz V."/>
            <person name="Hugenholtz P."/>
            <person name="Kyrpides N.C."/>
            <person name="Klenk H.P."/>
        </authorList>
    </citation>
    <scope>NUCLEOTIDE SEQUENCE [LARGE SCALE GENOMIC DNA]</scope>
    <source>
        <strain evidence="3">ATCC 15386 / DSM 43017 / JCM 3036 / NBRC 12207 / P101</strain>
    </source>
</reference>
<feature type="region of interest" description="Disordered" evidence="1">
    <location>
        <begin position="1"/>
        <end position="20"/>
    </location>
</feature>
<proteinExistence type="predicted"/>
<name>C7MZY2_SACVD</name>
<dbReference type="AlphaFoldDB" id="C7MZY2"/>
<dbReference type="Proteomes" id="UP000000841">
    <property type="component" value="Chromosome"/>
</dbReference>
<dbReference type="STRING" id="471857.Svir_11980"/>
<evidence type="ECO:0000256" key="1">
    <source>
        <dbReference type="SAM" id="MobiDB-lite"/>
    </source>
</evidence>
<dbReference type="KEGG" id="svi:Svir_11980"/>
<keyword evidence="3" id="KW-1185">Reference proteome</keyword>